<dbReference type="Pfam" id="PF00583">
    <property type="entry name" value="Acetyltransf_1"/>
    <property type="match status" value="1"/>
</dbReference>
<dbReference type="PANTHER" id="PTHR13947">
    <property type="entry name" value="GNAT FAMILY N-ACETYLTRANSFERASE"/>
    <property type="match status" value="1"/>
</dbReference>
<dbReference type="Proteomes" id="UP000249417">
    <property type="component" value="Unassembled WGS sequence"/>
</dbReference>
<dbReference type="InterPro" id="IPR016181">
    <property type="entry name" value="Acyl_CoA_acyltransferase"/>
</dbReference>
<dbReference type="EMBL" id="QFQB01000022">
    <property type="protein sequence ID" value="PZQ46732.1"/>
    <property type="molecule type" value="Genomic_DNA"/>
</dbReference>
<reference evidence="3 4" key="1">
    <citation type="submission" date="2017-08" db="EMBL/GenBank/DDBJ databases">
        <title>Infants hospitalized years apart are colonized by the same room-sourced microbial strains.</title>
        <authorList>
            <person name="Brooks B."/>
            <person name="Olm M.R."/>
            <person name="Firek B.A."/>
            <person name="Baker R."/>
            <person name="Thomas B.C."/>
            <person name="Morowitz M.J."/>
            <person name="Banfield J.F."/>
        </authorList>
    </citation>
    <scope>NUCLEOTIDE SEQUENCE [LARGE SCALE GENOMIC DNA]</scope>
    <source>
        <strain evidence="3">S2_005_002_R2_29</strain>
    </source>
</reference>
<feature type="domain" description="N-acetyltransferase" evidence="2">
    <location>
        <begin position="4"/>
        <end position="160"/>
    </location>
</feature>
<gene>
    <name evidence="3" type="ORF">DI551_04575</name>
</gene>
<keyword evidence="1" id="KW-0808">Transferase</keyword>
<organism evidence="3 4">
    <name type="scientific">Micavibrio aeruginosavorus</name>
    <dbReference type="NCBI Taxonomy" id="349221"/>
    <lineage>
        <taxon>Bacteria</taxon>
        <taxon>Pseudomonadati</taxon>
        <taxon>Bdellovibrionota</taxon>
        <taxon>Bdellovibrionia</taxon>
        <taxon>Bdellovibrionales</taxon>
        <taxon>Pseudobdellovibrionaceae</taxon>
        <taxon>Micavibrio</taxon>
    </lineage>
</organism>
<evidence type="ECO:0000256" key="1">
    <source>
        <dbReference type="ARBA" id="ARBA00022679"/>
    </source>
</evidence>
<dbReference type="AlphaFoldDB" id="A0A2W5MZU8"/>
<dbReference type="Gene3D" id="3.40.630.30">
    <property type="match status" value="1"/>
</dbReference>
<sequence>MAEFSIMPLAEKPELVDCCAAWSYGEWGSQLSTRTLSKVYDDYKASINGDTLPVTWIALCESKPAGMVRLKKNDHFEREDLKPWLSSLYVHPRFRGKGLSEQLCDCAEDAAEHVYGYEQIYLFTATAEELYERRGYKRIGNVIDPSGYYKDGKTLMMKEF</sequence>
<dbReference type="InterPro" id="IPR000182">
    <property type="entry name" value="GNAT_dom"/>
</dbReference>
<dbReference type="SUPFAM" id="SSF55729">
    <property type="entry name" value="Acyl-CoA N-acyltransferases (Nat)"/>
    <property type="match status" value="1"/>
</dbReference>
<proteinExistence type="predicted"/>
<dbReference type="PANTHER" id="PTHR13947:SF37">
    <property type="entry name" value="LD18367P"/>
    <property type="match status" value="1"/>
</dbReference>
<name>A0A2W5MZU8_9BACT</name>
<dbReference type="CDD" id="cd04301">
    <property type="entry name" value="NAT_SF"/>
    <property type="match status" value="1"/>
</dbReference>
<protein>
    <recommendedName>
        <fullName evidence="2">N-acetyltransferase domain-containing protein</fullName>
    </recommendedName>
</protein>
<dbReference type="GO" id="GO:0008080">
    <property type="term" value="F:N-acetyltransferase activity"/>
    <property type="evidence" value="ECO:0007669"/>
    <property type="project" value="InterPro"/>
</dbReference>
<evidence type="ECO:0000313" key="4">
    <source>
        <dbReference type="Proteomes" id="UP000249417"/>
    </source>
</evidence>
<evidence type="ECO:0000259" key="2">
    <source>
        <dbReference type="PROSITE" id="PS51186"/>
    </source>
</evidence>
<dbReference type="InterPro" id="IPR050769">
    <property type="entry name" value="NAT_camello-type"/>
</dbReference>
<dbReference type="PROSITE" id="PS51186">
    <property type="entry name" value="GNAT"/>
    <property type="match status" value="1"/>
</dbReference>
<accession>A0A2W5MZU8</accession>
<comment type="caution">
    <text evidence="3">The sequence shown here is derived from an EMBL/GenBank/DDBJ whole genome shotgun (WGS) entry which is preliminary data.</text>
</comment>
<evidence type="ECO:0000313" key="3">
    <source>
        <dbReference type="EMBL" id="PZQ46732.1"/>
    </source>
</evidence>